<dbReference type="GO" id="GO:0016020">
    <property type="term" value="C:membrane"/>
    <property type="evidence" value="ECO:0007669"/>
    <property type="project" value="UniProtKB-SubCell"/>
</dbReference>
<reference evidence="7" key="1">
    <citation type="submission" date="2021-12" db="EMBL/GenBank/DDBJ databases">
        <title>Curvularia clavata genome.</title>
        <authorList>
            <person name="Cao Y."/>
        </authorList>
    </citation>
    <scope>NUCLEOTIDE SEQUENCE</scope>
    <source>
        <strain evidence="7">Yc1106</strain>
    </source>
</reference>
<dbReference type="VEuPathDB" id="FungiDB:yc1106_07702"/>
<protein>
    <submittedName>
        <fullName evidence="7">Uncharacterized protein</fullName>
    </submittedName>
</protein>
<feature type="transmembrane region" description="Helical" evidence="6">
    <location>
        <begin position="126"/>
        <end position="144"/>
    </location>
</feature>
<dbReference type="InterPro" id="IPR036259">
    <property type="entry name" value="MFS_trans_sf"/>
</dbReference>
<dbReference type="InterPro" id="IPR005828">
    <property type="entry name" value="MFS_sugar_transport-like"/>
</dbReference>
<evidence type="ECO:0000256" key="4">
    <source>
        <dbReference type="ARBA" id="ARBA00023136"/>
    </source>
</evidence>
<dbReference type="OrthoDB" id="6133115at2759"/>
<keyword evidence="3 6" id="KW-1133">Transmembrane helix</keyword>
<gene>
    <name evidence="7" type="ORF">yc1106_07702</name>
</gene>
<dbReference type="Pfam" id="PF00083">
    <property type="entry name" value="Sugar_tr"/>
    <property type="match status" value="1"/>
</dbReference>
<name>A0A9Q8ZGS6_CURCL</name>
<feature type="compositionally biased region" description="Basic and acidic residues" evidence="5">
    <location>
        <begin position="1"/>
        <end position="23"/>
    </location>
</feature>
<evidence type="ECO:0000256" key="5">
    <source>
        <dbReference type="SAM" id="MobiDB-lite"/>
    </source>
</evidence>
<evidence type="ECO:0000256" key="6">
    <source>
        <dbReference type="SAM" id="Phobius"/>
    </source>
</evidence>
<proteinExistence type="predicted"/>
<sequence>MIKDGLRETATAKEDHPSTDHDAPPSSSFERITPFLWRFMAAICAIAWIANFDYGFSGIVLAMPLFNQAFGSVCTRELDAASGVATDASKLGSLQPSLLSVSALFQALGAALSGVTGMFVGQRSTVMMGAILVAVGAVGMLDTSKSYLNYMAWKCIKAAGTGHLFVMGITYGTESAPHRHGRPR</sequence>
<evidence type="ECO:0000256" key="1">
    <source>
        <dbReference type="ARBA" id="ARBA00004370"/>
    </source>
</evidence>
<keyword evidence="4 6" id="KW-0472">Membrane</keyword>
<accession>A0A9Q8ZGS6</accession>
<evidence type="ECO:0000313" key="8">
    <source>
        <dbReference type="Proteomes" id="UP001056012"/>
    </source>
</evidence>
<dbReference type="Gene3D" id="1.20.1250.20">
    <property type="entry name" value="MFS general substrate transporter like domains"/>
    <property type="match status" value="1"/>
</dbReference>
<keyword evidence="8" id="KW-1185">Reference proteome</keyword>
<dbReference type="Proteomes" id="UP001056012">
    <property type="component" value="Chromosome 6"/>
</dbReference>
<dbReference type="EMBL" id="CP089279">
    <property type="protein sequence ID" value="USP80428.1"/>
    <property type="molecule type" value="Genomic_DNA"/>
</dbReference>
<comment type="subcellular location">
    <subcellularLocation>
        <location evidence="1">Membrane</location>
    </subcellularLocation>
</comment>
<organism evidence="7 8">
    <name type="scientific">Curvularia clavata</name>
    <dbReference type="NCBI Taxonomy" id="95742"/>
    <lineage>
        <taxon>Eukaryota</taxon>
        <taxon>Fungi</taxon>
        <taxon>Dikarya</taxon>
        <taxon>Ascomycota</taxon>
        <taxon>Pezizomycotina</taxon>
        <taxon>Dothideomycetes</taxon>
        <taxon>Pleosporomycetidae</taxon>
        <taxon>Pleosporales</taxon>
        <taxon>Pleosporineae</taxon>
        <taxon>Pleosporaceae</taxon>
        <taxon>Curvularia</taxon>
    </lineage>
</organism>
<evidence type="ECO:0000256" key="2">
    <source>
        <dbReference type="ARBA" id="ARBA00022692"/>
    </source>
</evidence>
<feature type="transmembrane region" description="Helical" evidence="6">
    <location>
        <begin position="35"/>
        <end position="56"/>
    </location>
</feature>
<evidence type="ECO:0000256" key="3">
    <source>
        <dbReference type="ARBA" id="ARBA00022989"/>
    </source>
</evidence>
<dbReference type="AlphaFoldDB" id="A0A9Q8ZGS6"/>
<feature type="region of interest" description="Disordered" evidence="5">
    <location>
        <begin position="1"/>
        <end position="27"/>
    </location>
</feature>
<keyword evidence="2 6" id="KW-0812">Transmembrane</keyword>
<dbReference type="GO" id="GO:0022857">
    <property type="term" value="F:transmembrane transporter activity"/>
    <property type="evidence" value="ECO:0007669"/>
    <property type="project" value="InterPro"/>
</dbReference>
<evidence type="ECO:0000313" key="7">
    <source>
        <dbReference type="EMBL" id="USP80428.1"/>
    </source>
</evidence>
<dbReference type="SUPFAM" id="SSF103473">
    <property type="entry name" value="MFS general substrate transporter"/>
    <property type="match status" value="1"/>
</dbReference>